<dbReference type="GeneID" id="6751189"/>
<dbReference type="eggNOG" id="KOG0113">
    <property type="taxonomic scope" value="Eukaryota"/>
</dbReference>
<proteinExistence type="predicted"/>
<dbReference type="InterPro" id="IPR051183">
    <property type="entry name" value="U1_U11-U12_snRNP_70-35kDa"/>
</dbReference>
<organism evidence="4 5">
    <name type="scientific">Trichoplax adhaerens</name>
    <name type="common">Trichoplax reptans</name>
    <dbReference type="NCBI Taxonomy" id="10228"/>
    <lineage>
        <taxon>Eukaryota</taxon>
        <taxon>Metazoa</taxon>
        <taxon>Placozoa</taxon>
        <taxon>Uniplacotomia</taxon>
        <taxon>Trichoplacea</taxon>
        <taxon>Trichoplacidae</taxon>
        <taxon>Trichoplax</taxon>
    </lineage>
</organism>
<evidence type="ECO:0000313" key="5">
    <source>
        <dbReference type="Proteomes" id="UP000009022"/>
    </source>
</evidence>
<keyword evidence="5" id="KW-1185">Reference proteome</keyword>
<evidence type="ECO:0000256" key="1">
    <source>
        <dbReference type="ARBA" id="ARBA00004123"/>
    </source>
</evidence>
<dbReference type="FunCoup" id="B3RP68">
    <property type="interactions" value="318"/>
</dbReference>
<evidence type="ECO:0000256" key="3">
    <source>
        <dbReference type="SAM" id="MobiDB-lite"/>
    </source>
</evidence>
<evidence type="ECO:0000256" key="2">
    <source>
        <dbReference type="ARBA" id="ARBA00023242"/>
    </source>
</evidence>
<dbReference type="PANTHER" id="PTHR13952:SF6">
    <property type="entry name" value="U11_U12 SMALL NUCLEAR RIBONUCLEOPROTEIN 35 KDA PROTEIN"/>
    <property type="match status" value="1"/>
</dbReference>
<dbReference type="CTD" id="6751189"/>
<keyword evidence="2" id="KW-0539">Nucleus</keyword>
<dbReference type="InParanoid" id="B3RP68"/>
<dbReference type="HOGENOM" id="CLU_1930224_0_0_1"/>
<comment type="subcellular location">
    <subcellularLocation>
        <location evidence="1">Nucleus</location>
    </subcellularLocation>
</comment>
<evidence type="ECO:0000313" key="4">
    <source>
        <dbReference type="EMBL" id="EDV27580.1"/>
    </source>
</evidence>
<dbReference type="EMBL" id="DS985242">
    <property type="protein sequence ID" value="EDV27580.1"/>
    <property type="molecule type" value="Genomic_DNA"/>
</dbReference>
<reference evidence="4 5" key="1">
    <citation type="journal article" date="2008" name="Nature">
        <title>The Trichoplax genome and the nature of placozoans.</title>
        <authorList>
            <person name="Srivastava M."/>
            <person name="Begovic E."/>
            <person name="Chapman J."/>
            <person name="Putnam N.H."/>
            <person name="Hellsten U."/>
            <person name="Kawashima T."/>
            <person name="Kuo A."/>
            <person name="Mitros T."/>
            <person name="Salamov A."/>
            <person name="Carpenter M.L."/>
            <person name="Signorovitch A.Y."/>
            <person name="Moreno M.A."/>
            <person name="Kamm K."/>
            <person name="Grimwood J."/>
            <person name="Schmutz J."/>
            <person name="Shapiro H."/>
            <person name="Grigoriev I.V."/>
            <person name="Buss L.W."/>
            <person name="Schierwater B."/>
            <person name="Dellaporta S.L."/>
            <person name="Rokhsar D.S."/>
        </authorList>
    </citation>
    <scope>NUCLEOTIDE SEQUENCE [LARGE SCALE GENOMIC DNA]</scope>
    <source>
        <strain evidence="4 5">Grell-BS-1999</strain>
    </source>
</reference>
<feature type="compositionally biased region" description="Basic and acidic residues" evidence="3">
    <location>
        <begin position="111"/>
        <end position="131"/>
    </location>
</feature>
<dbReference type="GO" id="GO:0005634">
    <property type="term" value="C:nucleus"/>
    <property type="evidence" value="ECO:0007669"/>
    <property type="project" value="UniProtKB-SubCell"/>
</dbReference>
<gene>
    <name evidence="4" type="ORF">TRIADDRAFT_53423</name>
</gene>
<feature type="region of interest" description="Disordered" evidence="3">
    <location>
        <begin position="106"/>
        <end position="131"/>
    </location>
</feature>
<dbReference type="AlphaFoldDB" id="B3RP68"/>
<dbReference type="KEGG" id="tad:TRIADDRAFT_53423"/>
<dbReference type="PhylomeDB" id="B3RP68"/>
<protein>
    <submittedName>
        <fullName evidence="4">Uncharacterized protein</fullName>
    </submittedName>
</protein>
<accession>B3RP68</accession>
<sequence length="131" mass="14808">MAEDNTFDNWVSLFSHRGSYDPLRAGSIDGTDSLAHDRAVIRAMTSRYKPNTLVATDPNRTLFIGRLNPKTTEGKDANKMMIDSSEIIVEHEYERKLKGWIPRRLGGGIGGKKESGQLRFGGRDRPFRRPM</sequence>
<name>B3RP68_TRIAD</name>
<dbReference type="OrthoDB" id="6159137at2759"/>
<dbReference type="Proteomes" id="UP000009022">
    <property type="component" value="Unassembled WGS sequence"/>
</dbReference>
<dbReference type="RefSeq" id="XP_002109414.1">
    <property type="nucleotide sequence ID" value="XM_002109378.1"/>
</dbReference>
<dbReference type="STRING" id="10228.B3RP68"/>
<dbReference type="PANTHER" id="PTHR13952">
    <property type="entry name" value="U1 SMALL NUCLEAR RIBONUCLEOPROTEIN 70 KD"/>
    <property type="match status" value="1"/>
</dbReference>